<gene>
    <name evidence="6" type="primary">LOC116548434</name>
</gene>
<dbReference type="PANTHER" id="PTHR19944:SF59">
    <property type="entry name" value="HLA CLASS II HISTOCOMPATIBILITY ANTIGEN, DQ ALPHA 1 CHAIN"/>
    <property type="match status" value="1"/>
</dbReference>
<accession>A0A6J3HI79</accession>
<dbReference type="GeneID" id="116548434"/>
<dbReference type="GO" id="GO:0042613">
    <property type="term" value="C:MHC class II protein complex"/>
    <property type="evidence" value="ECO:0007669"/>
    <property type="project" value="InterPro"/>
</dbReference>
<dbReference type="AlphaFoldDB" id="A0A6J3HI79"/>
<keyword evidence="3" id="KW-0325">Glycoprotein</keyword>
<name>A0A6J3HI79_SAPAP</name>
<evidence type="ECO:0000256" key="1">
    <source>
        <dbReference type="ARBA" id="ARBA00022729"/>
    </source>
</evidence>
<dbReference type="RefSeq" id="XP_032129785.1">
    <property type="nucleotide sequence ID" value="XM_032273894.1"/>
</dbReference>
<evidence type="ECO:0000256" key="2">
    <source>
        <dbReference type="ARBA" id="ARBA00023157"/>
    </source>
</evidence>
<keyword evidence="2" id="KW-1015">Disulfide bond</keyword>
<evidence type="ECO:0000256" key="3">
    <source>
        <dbReference type="ARBA" id="ARBA00023180"/>
    </source>
</evidence>
<dbReference type="SUPFAM" id="SSF54452">
    <property type="entry name" value="MHC antigen-recognition domain"/>
    <property type="match status" value="1"/>
</dbReference>
<feature type="non-terminal residue" evidence="6">
    <location>
        <position position="1"/>
    </location>
</feature>
<evidence type="ECO:0000313" key="5">
    <source>
        <dbReference type="Proteomes" id="UP000504640"/>
    </source>
</evidence>
<dbReference type="GO" id="GO:0019882">
    <property type="term" value="P:antigen processing and presentation"/>
    <property type="evidence" value="ECO:0007669"/>
    <property type="project" value="InterPro"/>
</dbReference>
<reference evidence="6" key="1">
    <citation type="submission" date="2025-08" db="UniProtKB">
        <authorList>
            <consortium name="RefSeq"/>
        </authorList>
    </citation>
    <scope>IDENTIFICATION</scope>
    <source>
        <tissue evidence="6">Blood</tissue>
    </source>
</reference>
<dbReference type="InterPro" id="IPR011162">
    <property type="entry name" value="MHC_I/II-like_Ag-recog"/>
</dbReference>
<dbReference type="SMART" id="SM00920">
    <property type="entry name" value="MHC_II_alpha"/>
    <property type="match status" value="1"/>
</dbReference>
<keyword evidence="5" id="KW-1185">Reference proteome</keyword>
<dbReference type="InterPro" id="IPR050160">
    <property type="entry name" value="MHC/Immunoglobulin"/>
</dbReference>
<dbReference type="InterPro" id="IPR014745">
    <property type="entry name" value="MHC_II_a/b_N"/>
</dbReference>
<protein>
    <submittedName>
        <fullName evidence="6">HLA class II histocompatibility antigen, DQ alpha 1 chain-like</fullName>
    </submittedName>
</protein>
<dbReference type="Gene3D" id="3.10.320.10">
    <property type="entry name" value="Class II Histocompatibility Antigen, M Beta Chain, Chain B, domain 1"/>
    <property type="match status" value="1"/>
</dbReference>
<feature type="non-terminal residue" evidence="6">
    <location>
        <position position="118"/>
    </location>
</feature>
<proteinExistence type="predicted"/>
<evidence type="ECO:0000259" key="4">
    <source>
        <dbReference type="SMART" id="SM00920"/>
    </source>
</evidence>
<dbReference type="GO" id="GO:0006955">
    <property type="term" value="P:immune response"/>
    <property type="evidence" value="ECO:0007669"/>
    <property type="project" value="InterPro"/>
</dbReference>
<evidence type="ECO:0000313" key="6">
    <source>
        <dbReference type="RefSeq" id="XP_032129785.1"/>
    </source>
</evidence>
<keyword evidence="1" id="KW-0732">Signal</keyword>
<dbReference type="Pfam" id="PF00993">
    <property type="entry name" value="MHC_II_alpha"/>
    <property type="match status" value="1"/>
</dbReference>
<dbReference type="InterPro" id="IPR001003">
    <property type="entry name" value="MHC_II_a_N"/>
</dbReference>
<dbReference type="Proteomes" id="UP000504640">
    <property type="component" value="Unplaced"/>
</dbReference>
<feature type="domain" description="MHC class II alpha chain N-terminal" evidence="4">
    <location>
        <begin position="30"/>
        <end position="110"/>
    </location>
</feature>
<dbReference type="PANTHER" id="PTHR19944">
    <property type="entry name" value="MHC CLASS II-RELATED"/>
    <property type="match status" value="1"/>
</dbReference>
<sequence>SVSSIILCINILSSPVLHPPAYHLHSSADHVAACGINLYQSYGASGQYSHEFDGDEEFYVDLGRKETLWRWPMLSKFGGFDPQGALTNIALMKHGLDNLIKRSNSTAATNEVPEVTVF</sequence>
<organism evidence="5 6">
    <name type="scientific">Sapajus apella</name>
    <name type="common">Brown-capped capuchin</name>
    <name type="synonym">Cebus apella</name>
    <dbReference type="NCBI Taxonomy" id="9515"/>
    <lineage>
        <taxon>Eukaryota</taxon>
        <taxon>Metazoa</taxon>
        <taxon>Chordata</taxon>
        <taxon>Craniata</taxon>
        <taxon>Vertebrata</taxon>
        <taxon>Euteleostomi</taxon>
        <taxon>Mammalia</taxon>
        <taxon>Eutheria</taxon>
        <taxon>Euarchontoglires</taxon>
        <taxon>Primates</taxon>
        <taxon>Haplorrhini</taxon>
        <taxon>Platyrrhini</taxon>
        <taxon>Cebidae</taxon>
        <taxon>Cebinae</taxon>
        <taxon>Sapajus</taxon>
    </lineage>
</organism>